<keyword evidence="5 6" id="KW-0472">Membrane</keyword>
<gene>
    <name evidence="8" type="ORF">CURHAP_LOCUS23505</name>
</gene>
<evidence type="ECO:0000256" key="6">
    <source>
        <dbReference type="RuleBase" id="RU367022"/>
    </source>
</evidence>
<feature type="region of interest" description="Disordered" evidence="7">
    <location>
        <begin position="1"/>
        <end position="26"/>
    </location>
</feature>
<comment type="similarity">
    <text evidence="1 6">Belongs to the copper transporter (Ctr) (TC 1.A.56) family. SLC31A subfamily.</text>
</comment>
<reference evidence="8 9" key="1">
    <citation type="submission" date="2020-05" db="EMBL/GenBank/DDBJ databases">
        <authorList>
            <person name="Campoy J."/>
            <person name="Schneeberger K."/>
            <person name="Spophaly S."/>
        </authorList>
    </citation>
    <scope>NUCLEOTIDE SEQUENCE [LARGE SCALE GENOMIC DNA]</scope>
    <source>
        <strain evidence="8">PruArmRojPasFocal</strain>
    </source>
</reference>
<comment type="subcellular location">
    <subcellularLocation>
        <location evidence="6">Membrane</location>
        <topology evidence="6">Multi-pass membrane protein</topology>
    </subcellularLocation>
</comment>
<keyword evidence="2 6" id="KW-0812">Transmembrane</keyword>
<evidence type="ECO:0000256" key="4">
    <source>
        <dbReference type="ARBA" id="ARBA00022989"/>
    </source>
</evidence>
<feature type="transmembrane region" description="Helical" evidence="6">
    <location>
        <begin position="54"/>
        <end position="74"/>
    </location>
</feature>
<evidence type="ECO:0000313" key="8">
    <source>
        <dbReference type="EMBL" id="CAB4274868.1"/>
    </source>
</evidence>
<dbReference type="InterPro" id="IPR007274">
    <property type="entry name" value="Cop_transporter"/>
</dbReference>
<keyword evidence="6" id="KW-0813">Transport</keyword>
<proteinExistence type="inferred from homology"/>
<dbReference type="PANTHER" id="PTHR12483">
    <property type="entry name" value="SOLUTE CARRIER FAMILY 31 COPPER TRANSPORTERS"/>
    <property type="match status" value="1"/>
</dbReference>
<evidence type="ECO:0000313" key="9">
    <source>
        <dbReference type="Proteomes" id="UP000507222"/>
    </source>
</evidence>
<keyword evidence="4 6" id="KW-1133">Transmembrane helix</keyword>
<dbReference type="Pfam" id="PF04145">
    <property type="entry name" value="Ctr"/>
    <property type="match status" value="2"/>
</dbReference>
<dbReference type="EMBL" id="CAEKDK010000003">
    <property type="protein sequence ID" value="CAB4274868.1"/>
    <property type="molecule type" value="Genomic_DNA"/>
</dbReference>
<accession>A0A6J5UL61</accession>
<name>A0A6J5UL61_PRUAR</name>
<evidence type="ECO:0000256" key="1">
    <source>
        <dbReference type="ARBA" id="ARBA00006921"/>
    </source>
</evidence>
<evidence type="ECO:0000256" key="5">
    <source>
        <dbReference type="ARBA" id="ARBA00023136"/>
    </source>
</evidence>
<keyword evidence="3 6" id="KW-0187">Copper transport</keyword>
<dbReference type="GO" id="GO:0005375">
    <property type="term" value="F:copper ion transmembrane transporter activity"/>
    <property type="evidence" value="ECO:0007669"/>
    <property type="project" value="UniProtKB-UniRule"/>
</dbReference>
<evidence type="ECO:0000256" key="3">
    <source>
        <dbReference type="ARBA" id="ARBA00022796"/>
    </source>
</evidence>
<evidence type="ECO:0000256" key="7">
    <source>
        <dbReference type="SAM" id="MobiDB-lite"/>
    </source>
</evidence>
<dbReference type="Proteomes" id="UP000507222">
    <property type="component" value="Unassembled WGS sequence"/>
</dbReference>
<evidence type="ECO:0000256" key="2">
    <source>
        <dbReference type="ARBA" id="ARBA00022692"/>
    </source>
</evidence>
<keyword evidence="6" id="KW-0186">Copper</keyword>
<organism evidence="8 9">
    <name type="scientific">Prunus armeniaca</name>
    <name type="common">Apricot</name>
    <name type="synonym">Armeniaca vulgaris</name>
    <dbReference type="NCBI Taxonomy" id="36596"/>
    <lineage>
        <taxon>Eukaryota</taxon>
        <taxon>Viridiplantae</taxon>
        <taxon>Streptophyta</taxon>
        <taxon>Embryophyta</taxon>
        <taxon>Tracheophyta</taxon>
        <taxon>Spermatophyta</taxon>
        <taxon>Magnoliopsida</taxon>
        <taxon>eudicotyledons</taxon>
        <taxon>Gunneridae</taxon>
        <taxon>Pentapetalae</taxon>
        <taxon>rosids</taxon>
        <taxon>fabids</taxon>
        <taxon>Rosales</taxon>
        <taxon>Rosaceae</taxon>
        <taxon>Amygdaloideae</taxon>
        <taxon>Amygdaleae</taxon>
        <taxon>Prunus</taxon>
    </lineage>
</organism>
<protein>
    <recommendedName>
        <fullName evidence="6">Copper transport protein</fullName>
    </recommendedName>
</protein>
<sequence length="157" mass="16779">MSNQDDMAGMPGMSMTPPAPKGDLKNTTDGAMSSSLTWTADVTVLFRGWPDDSVPMYVLALFFVFLLAVAVEVLSVSPKHKPGTKTFICTLTQTGVYTFRTALAYLVMLAVMSFNTGILIAAVAGHALGFFIIKVRSHGLQPNVADPQSLICRSSSS</sequence>
<keyword evidence="6" id="KW-0406">Ion transport</keyword>
<dbReference type="AlphaFoldDB" id="A0A6J5UL61"/>
<dbReference type="GO" id="GO:0005886">
    <property type="term" value="C:plasma membrane"/>
    <property type="evidence" value="ECO:0007669"/>
    <property type="project" value="TreeGrafter"/>
</dbReference>
<dbReference type="PANTHER" id="PTHR12483:SF85">
    <property type="entry name" value="COPPER TRANSPORT PROTEIN"/>
    <property type="match status" value="1"/>
</dbReference>